<name>A0A7T7I874_9ACTN</name>
<dbReference type="AlphaFoldDB" id="A0A7T7I874"/>
<evidence type="ECO:0000256" key="1">
    <source>
        <dbReference type="SAM" id="MobiDB-lite"/>
    </source>
</evidence>
<feature type="region of interest" description="Disordered" evidence="1">
    <location>
        <begin position="1"/>
        <end position="29"/>
    </location>
</feature>
<organism evidence="2 3">
    <name type="scientific">Streptomyces liliifuscus</name>
    <dbReference type="NCBI Taxonomy" id="2797636"/>
    <lineage>
        <taxon>Bacteria</taxon>
        <taxon>Bacillati</taxon>
        <taxon>Actinomycetota</taxon>
        <taxon>Actinomycetes</taxon>
        <taxon>Kitasatosporales</taxon>
        <taxon>Streptomycetaceae</taxon>
        <taxon>Streptomyces</taxon>
    </lineage>
</organism>
<feature type="compositionally biased region" description="Polar residues" evidence="1">
    <location>
        <begin position="1"/>
        <end position="10"/>
    </location>
</feature>
<evidence type="ECO:0000313" key="2">
    <source>
        <dbReference type="EMBL" id="QQM42825.1"/>
    </source>
</evidence>
<proteinExistence type="predicted"/>
<evidence type="ECO:0000313" key="3">
    <source>
        <dbReference type="Proteomes" id="UP000595636"/>
    </source>
</evidence>
<dbReference type="KEGG" id="slf:JEQ17_27645"/>
<dbReference type="RefSeq" id="WP_200397723.1">
    <property type="nucleotide sequence ID" value="NZ_CP066831.1"/>
</dbReference>
<gene>
    <name evidence="2" type="ORF">JEQ17_27645</name>
</gene>
<protein>
    <submittedName>
        <fullName evidence="2">Uncharacterized protein</fullName>
    </submittedName>
</protein>
<dbReference type="EMBL" id="CP066831">
    <property type="protein sequence ID" value="QQM42825.1"/>
    <property type="molecule type" value="Genomic_DNA"/>
</dbReference>
<dbReference type="Proteomes" id="UP000595636">
    <property type="component" value="Chromosome"/>
</dbReference>
<sequence>MTSRTPTGNPGATAAPGPSRRRSPLLNNPYGLSLREVRAEVRRLSARGWQLWELRRRFAPDRKDRTT</sequence>
<keyword evidence="3" id="KW-1185">Reference proteome</keyword>
<reference evidence="2 3" key="1">
    <citation type="submission" date="2020-12" db="EMBL/GenBank/DDBJ databases">
        <title>A novel species.</title>
        <authorList>
            <person name="Li K."/>
        </authorList>
    </citation>
    <scope>NUCLEOTIDE SEQUENCE [LARGE SCALE GENOMIC DNA]</scope>
    <source>
        <strain evidence="2 3">ZYC-3</strain>
    </source>
</reference>
<accession>A0A7T7I874</accession>